<evidence type="ECO:0000256" key="1">
    <source>
        <dbReference type="SAM" id="MobiDB-lite"/>
    </source>
</evidence>
<evidence type="ECO:0000313" key="2">
    <source>
        <dbReference type="EMBL" id="KAK8870859.1"/>
    </source>
</evidence>
<reference evidence="2 3" key="1">
    <citation type="submission" date="2024-04" db="EMBL/GenBank/DDBJ databases">
        <title>Tritrichomonas musculus Genome.</title>
        <authorList>
            <person name="Alves-Ferreira E."/>
            <person name="Grigg M."/>
            <person name="Lorenzi H."/>
            <person name="Galac M."/>
        </authorList>
    </citation>
    <scope>NUCLEOTIDE SEQUENCE [LARGE SCALE GENOMIC DNA]</scope>
    <source>
        <strain evidence="2 3">EAF2021</strain>
    </source>
</reference>
<proteinExistence type="predicted"/>
<feature type="region of interest" description="Disordered" evidence="1">
    <location>
        <begin position="1"/>
        <end position="36"/>
    </location>
</feature>
<accession>A0ABR2IYZ3</accession>
<protein>
    <submittedName>
        <fullName evidence="2">Uncharacterized protein</fullName>
    </submittedName>
</protein>
<gene>
    <name evidence="2" type="ORF">M9Y10_008757</name>
</gene>
<comment type="caution">
    <text evidence="2">The sequence shown here is derived from an EMBL/GenBank/DDBJ whole genome shotgun (WGS) entry which is preliminary data.</text>
</comment>
<organism evidence="2 3">
    <name type="scientific">Tritrichomonas musculus</name>
    <dbReference type="NCBI Taxonomy" id="1915356"/>
    <lineage>
        <taxon>Eukaryota</taxon>
        <taxon>Metamonada</taxon>
        <taxon>Parabasalia</taxon>
        <taxon>Tritrichomonadida</taxon>
        <taxon>Tritrichomonadidae</taxon>
        <taxon>Tritrichomonas</taxon>
    </lineage>
</organism>
<name>A0ABR2IYZ3_9EUKA</name>
<keyword evidence="3" id="KW-1185">Reference proteome</keyword>
<dbReference type="Proteomes" id="UP001470230">
    <property type="component" value="Unassembled WGS sequence"/>
</dbReference>
<dbReference type="EMBL" id="JAPFFF010000014">
    <property type="protein sequence ID" value="KAK8870859.1"/>
    <property type="molecule type" value="Genomic_DNA"/>
</dbReference>
<feature type="compositionally biased region" description="Polar residues" evidence="1">
    <location>
        <begin position="7"/>
        <end position="17"/>
    </location>
</feature>
<sequence length="183" mass="21188">MSEEGINDSQSFNTTLGSEPFYSEVSDNGNENDKLNVGKANVLSSGLNKSEMKRLKWNEYMRNYNAKKRKEQKERLHKVMFNVGGKEKLYEEADIGNILIDSINIFIQILNDNNVFDDRTLAFTFIACRDDIVKMYELILPLINQLINPQTDNVSGSNRNLNYQSDYRTTSNFQPYQTNNVYK</sequence>
<evidence type="ECO:0000313" key="3">
    <source>
        <dbReference type="Proteomes" id="UP001470230"/>
    </source>
</evidence>